<evidence type="ECO:0000256" key="6">
    <source>
        <dbReference type="ARBA" id="ARBA00023242"/>
    </source>
</evidence>
<dbReference type="GO" id="GO:0003723">
    <property type="term" value="F:RNA binding"/>
    <property type="evidence" value="ECO:0007669"/>
    <property type="project" value="TreeGrafter"/>
</dbReference>
<dbReference type="AlphaFoldDB" id="A0A6V7VEA3"/>
<evidence type="ECO:0000313" key="8">
    <source>
        <dbReference type="Proteomes" id="UP000580250"/>
    </source>
</evidence>
<evidence type="ECO:0000256" key="3">
    <source>
        <dbReference type="ARBA" id="ARBA00022491"/>
    </source>
</evidence>
<dbReference type="GO" id="GO:0034244">
    <property type="term" value="P:negative regulation of transcription elongation by RNA polymerase II"/>
    <property type="evidence" value="ECO:0007669"/>
    <property type="project" value="TreeGrafter"/>
</dbReference>
<evidence type="ECO:0000256" key="4">
    <source>
        <dbReference type="ARBA" id="ARBA00023015"/>
    </source>
</evidence>
<keyword evidence="6" id="KW-0539">Nucleus</keyword>
<dbReference type="InterPro" id="IPR006942">
    <property type="entry name" value="TH1"/>
</dbReference>
<sequence length="614" mass="70264">MTDLAQENVEEEEQPLNDEELIKGHCVELFSTRDFVMEPQVITTLLAFFQAGGQPEKVIELLSNNYSGLGQYANLFGCWLSDLEMDGGFIETINNDHEIVASSSSNSVLLMGADVQQQIERCPSVRDCFEQTISQMIKKQFSPDAADKIFENDDGTEGIDWLPELICHRSWRRLIYELAEHFPNCLMLNFAVKLISDAGFQHEISNVNTAAQQLDIFSRVFLSTLEQLLEEWKNCLGDCQVLAYRRHFAELKRVACHSEQTFMYTQMLLNNVGWKCKNQKQSEICSSLAQQLRLAFEGKKEDIEGVHIGIIQSCIDKIPLHIIQAMQTMFAKGLNPADITQLYQAYSNPNPPPVVLIRDPFFTEMLIDGLFSAVGAKIHLEHRPKYIFLLSYSSCVIETINSDGILPKRKQNKLELNSTKEKMQQLVDILYSYEDLLLSLEQLLELIKLPVLSAAILHYLRTFLIREDGVLTEPIPLHYVLIDKIAEKHFNLHERVFKLLCALYDHLSGQNEVAEIIMERQRQIVDRFVNLLFFGMAIPVLEKIVGMFKSGYIDVSLVRYFGIEVLELVEQPYSSQFISALLPIVTNREVFDRATFEKHPIAKEFMLLNCGNSK</sequence>
<keyword evidence="4" id="KW-0805">Transcription regulation</keyword>
<comment type="caution">
    <text evidence="7">The sequence shown here is derived from an EMBL/GenBank/DDBJ whole genome shotgun (WGS) entry which is preliminary data.</text>
</comment>
<dbReference type="Pfam" id="PF04858">
    <property type="entry name" value="TH1"/>
    <property type="match status" value="1"/>
</dbReference>
<dbReference type="Proteomes" id="UP000580250">
    <property type="component" value="Unassembled WGS sequence"/>
</dbReference>
<proteinExistence type="inferred from homology"/>
<keyword evidence="3" id="KW-0678">Repressor</keyword>
<dbReference type="EMBL" id="CAJEWN010000214">
    <property type="protein sequence ID" value="CAD2173193.1"/>
    <property type="molecule type" value="Genomic_DNA"/>
</dbReference>
<comment type="subcellular location">
    <subcellularLocation>
        <location evidence="1">Nucleus</location>
    </subcellularLocation>
</comment>
<dbReference type="PANTHER" id="PTHR12144:SF0">
    <property type="entry name" value="NEGATIVE ELONGATION FACTOR C_D"/>
    <property type="match status" value="1"/>
</dbReference>
<name>A0A6V7VEA3_MELEN</name>
<dbReference type="OrthoDB" id="511287at2759"/>
<gene>
    <name evidence="7" type="ORF">MENT_LOCUS24786</name>
</gene>
<keyword evidence="5" id="KW-0804">Transcription</keyword>
<evidence type="ECO:0000256" key="5">
    <source>
        <dbReference type="ARBA" id="ARBA00023163"/>
    </source>
</evidence>
<dbReference type="PANTHER" id="PTHR12144">
    <property type="entry name" value="NEGATIVE ELONGATION FACTOR D"/>
    <property type="match status" value="1"/>
</dbReference>
<evidence type="ECO:0000256" key="2">
    <source>
        <dbReference type="ARBA" id="ARBA00005726"/>
    </source>
</evidence>
<evidence type="ECO:0000256" key="1">
    <source>
        <dbReference type="ARBA" id="ARBA00004123"/>
    </source>
</evidence>
<accession>A0A6V7VEA3</accession>
<evidence type="ECO:0000313" key="7">
    <source>
        <dbReference type="EMBL" id="CAD2173193.1"/>
    </source>
</evidence>
<protein>
    <submittedName>
        <fullName evidence="7">Uncharacterized protein</fullName>
    </submittedName>
</protein>
<comment type="similarity">
    <text evidence="2">Belongs to the NELF-D family.</text>
</comment>
<organism evidence="7 8">
    <name type="scientific">Meloidogyne enterolobii</name>
    <name type="common">Root-knot nematode worm</name>
    <name type="synonym">Meloidogyne mayaguensis</name>
    <dbReference type="NCBI Taxonomy" id="390850"/>
    <lineage>
        <taxon>Eukaryota</taxon>
        <taxon>Metazoa</taxon>
        <taxon>Ecdysozoa</taxon>
        <taxon>Nematoda</taxon>
        <taxon>Chromadorea</taxon>
        <taxon>Rhabditida</taxon>
        <taxon>Tylenchina</taxon>
        <taxon>Tylenchomorpha</taxon>
        <taxon>Tylenchoidea</taxon>
        <taxon>Meloidogynidae</taxon>
        <taxon>Meloidogyninae</taxon>
        <taxon>Meloidogyne</taxon>
    </lineage>
</organism>
<reference evidence="7 8" key="1">
    <citation type="submission" date="2020-08" db="EMBL/GenBank/DDBJ databases">
        <authorList>
            <person name="Koutsovoulos G."/>
            <person name="Danchin GJ E."/>
        </authorList>
    </citation>
    <scope>NUCLEOTIDE SEQUENCE [LARGE SCALE GENOMIC DNA]</scope>
</reference>
<dbReference type="GO" id="GO:0032021">
    <property type="term" value="C:NELF complex"/>
    <property type="evidence" value="ECO:0007669"/>
    <property type="project" value="TreeGrafter"/>
</dbReference>